<keyword evidence="1" id="KW-1133">Transmembrane helix</keyword>
<name>A0ABT1T0M2_9SPHI</name>
<keyword evidence="3" id="KW-1185">Reference proteome</keyword>
<dbReference type="EMBL" id="JANHOH010000001">
    <property type="protein sequence ID" value="MCQ6958155.1"/>
    <property type="molecule type" value="Genomic_DNA"/>
</dbReference>
<accession>A0ABT1T0M2</accession>
<comment type="caution">
    <text evidence="2">The sequence shown here is derived from an EMBL/GenBank/DDBJ whole genome shotgun (WGS) entry which is preliminary data.</text>
</comment>
<protein>
    <recommendedName>
        <fullName evidence="4">DUF3592 domain-containing protein</fullName>
    </recommendedName>
</protein>
<evidence type="ECO:0000256" key="1">
    <source>
        <dbReference type="SAM" id="Phobius"/>
    </source>
</evidence>
<keyword evidence="1" id="KW-0472">Membrane</keyword>
<proteinExistence type="predicted"/>
<reference evidence="2 3" key="1">
    <citation type="submission" date="2022-07" db="EMBL/GenBank/DDBJ databases">
        <title>Mucilaginibacter sp. JC4.</title>
        <authorList>
            <person name="Le V."/>
            <person name="Ko S.-R."/>
            <person name="Ahn C.-Y."/>
            <person name="Oh H.-M."/>
        </authorList>
    </citation>
    <scope>NUCLEOTIDE SEQUENCE [LARGE SCALE GENOMIC DNA]</scope>
    <source>
        <strain evidence="2 3">JC4</strain>
    </source>
</reference>
<gene>
    <name evidence="2" type="ORF">NPE20_09310</name>
</gene>
<dbReference type="RefSeq" id="WP_256538336.1">
    <property type="nucleotide sequence ID" value="NZ_JANHOH010000001.1"/>
</dbReference>
<dbReference type="Proteomes" id="UP001204376">
    <property type="component" value="Unassembled WGS sequence"/>
</dbReference>
<evidence type="ECO:0000313" key="3">
    <source>
        <dbReference type="Proteomes" id="UP001204376"/>
    </source>
</evidence>
<organism evidence="2 3">
    <name type="scientific">Mucilaginibacter aquariorum</name>
    <dbReference type="NCBI Taxonomy" id="2967225"/>
    <lineage>
        <taxon>Bacteria</taxon>
        <taxon>Pseudomonadati</taxon>
        <taxon>Bacteroidota</taxon>
        <taxon>Sphingobacteriia</taxon>
        <taxon>Sphingobacteriales</taxon>
        <taxon>Sphingobacteriaceae</taxon>
        <taxon>Mucilaginibacter</taxon>
    </lineage>
</organism>
<keyword evidence="1" id="KW-0812">Transmembrane</keyword>
<feature type="transmembrane region" description="Helical" evidence="1">
    <location>
        <begin position="6"/>
        <end position="22"/>
    </location>
</feature>
<sequence>MKKKEIILVVAAFMIFIIYMVCMHHKRAMAMKESVNGLGQVDSIEYTRGVVYVHIRYKYGGKVFQNVCSIESMEIADSLKLGRDVRIRVSKEMPSKYIEYIGVYTPVE</sequence>
<evidence type="ECO:0008006" key="4">
    <source>
        <dbReference type="Google" id="ProtNLM"/>
    </source>
</evidence>
<evidence type="ECO:0000313" key="2">
    <source>
        <dbReference type="EMBL" id="MCQ6958155.1"/>
    </source>
</evidence>